<proteinExistence type="predicted"/>
<comment type="caution">
    <text evidence="1">The sequence shown here is derived from an EMBL/GenBank/DDBJ whole genome shotgun (WGS) entry which is preliminary data.</text>
</comment>
<dbReference type="EMBL" id="JAUTXU010000036">
    <property type="protein sequence ID" value="KAK3717664.1"/>
    <property type="molecule type" value="Genomic_DNA"/>
</dbReference>
<gene>
    <name evidence="1" type="ORF">LTR37_005731</name>
</gene>
<organism evidence="1 2">
    <name type="scientific">Vermiconidia calcicola</name>
    <dbReference type="NCBI Taxonomy" id="1690605"/>
    <lineage>
        <taxon>Eukaryota</taxon>
        <taxon>Fungi</taxon>
        <taxon>Dikarya</taxon>
        <taxon>Ascomycota</taxon>
        <taxon>Pezizomycotina</taxon>
        <taxon>Dothideomycetes</taxon>
        <taxon>Dothideomycetidae</taxon>
        <taxon>Mycosphaerellales</taxon>
        <taxon>Extremaceae</taxon>
        <taxon>Vermiconidia</taxon>
    </lineage>
</organism>
<accession>A0ACC3NIE7</accession>
<protein>
    <submittedName>
        <fullName evidence="1">Uncharacterized protein</fullName>
    </submittedName>
</protein>
<name>A0ACC3NIE7_9PEZI</name>
<evidence type="ECO:0000313" key="1">
    <source>
        <dbReference type="EMBL" id="KAK3717664.1"/>
    </source>
</evidence>
<evidence type="ECO:0000313" key="2">
    <source>
        <dbReference type="Proteomes" id="UP001281147"/>
    </source>
</evidence>
<reference evidence="1" key="1">
    <citation type="submission" date="2023-07" db="EMBL/GenBank/DDBJ databases">
        <title>Black Yeasts Isolated from many extreme environments.</title>
        <authorList>
            <person name="Coleine C."/>
            <person name="Stajich J.E."/>
            <person name="Selbmann L."/>
        </authorList>
    </citation>
    <scope>NUCLEOTIDE SEQUENCE</scope>
    <source>
        <strain evidence="1">CCFEE 5714</strain>
    </source>
</reference>
<dbReference type="Proteomes" id="UP001281147">
    <property type="component" value="Unassembled WGS sequence"/>
</dbReference>
<keyword evidence="2" id="KW-1185">Reference proteome</keyword>
<sequence>MTGILSKTKEKLTTKVATSSSPSSIGSRGSSRSSSNGNSKYGPDRVIPPEPCQQQPDGEPGEDDSEPALQAHNLARANKNVRKLQWDQGLAHDAKTYAGVLASTGRMSHSDSTAGAGENLYEATTAEAGLEDAVQSWLEEETKYGGEKIGEGNLEDWGHFSQCLWASTTHVGMGKASDGQKTYIVARYSPRGNVEGGKPF</sequence>